<organism evidence="2 3">
    <name type="scientific">Prorocentrum cordatum</name>
    <dbReference type="NCBI Taxonomy" id="2364126"/>
    <lineage>
        <taxon>Eukaryota</taxon>
        <taxon>Sar</taxon>
        <taxon>Alveolata</taxon>
        <taxon>Dinophyceae</taxon>
        <taxon>Prorocentrales</taxon>
        <taxon>Prorocentraceae</taxon>
        <taxon>Prorocentrum</taxon>
    </lineage>
</organism>
<name>A0ABN9YC83_9DINO</name>
<gene>
    <name evidence="2" type="ORF">PCOR1329_LOCUS83011</name>
</gene>
<feature type="chain" id="PRO_5046334690" evidence="1">
    <location>
        <begin position="24"/>
        <end position="143"/>
    </location>
</feature>
<feature type="signal peptide" evidence="1">
    <location>
        <begin position="1"/>
        <end position="23"/>
    </location>
</feature>
<keyword evidence="1" id="KW-0732">Signal</keyword>
<reference evidence="2" key="1">
    <citation type="submission" date="2023-10" db="EMBL/GenBank/DDBJ databases">
        <authorList>
            <person name="Chen Y."/>
            <person name="Shah S."/>
            <person name="Dougan E. K."/>
            <person name="Thang M."/>
            <person name="Chan C."/>
        </authorList>
    </citation>
    <scope>NUCLEOTIDE SEQUENCE [LARGE SCALE GENOMIC DNA]</scope>
</reference>
<dbReference type="EMBL" id="CAUYUJ010021989">
    <property type="protein sequence ID" value="CAK0908302.1"/>
    <property type="molecule type" value="Genomic_DNA"/>
</dbReference>
<protein>
    <submittedName>
        <fullName evidence="2">Uncharacterized protein</fullName>
    </submittedName>
</protein>
<dbReference type="Proteomes" id="UP001189429">
    <property type="component" value="Unassembled WGS sequence"/>
</dbReference>
<sequence>MPPFSAMRNIILASVFNIVMVTSINLQDPVVEAAKKFVDSHKHGKACMEAFSDAESIIGVYDTHDKHKETAEVVADKIREVSGKSLDQLDEHLHDKLMKATAEARPLEEPEGDIARQAAIDKIRSPLHAAELCQHALRHHDEL</sequence>
<evidence type="ECO:0000313" key="3">
    <source>
        <dbReference type="Proteomes" id="UP001189429"/>
    </source>
</evidence>
<proteinExistence type="predicted"/>
<evidence type="ECO:0000256" key="1">
    <source>
        <dbReference type="SAM" id="SignalP"/>
    </source>
</evidence>
<evidence type="ECO:0000313" key="2">
    <source>
        <dbReference type="EMBL" id="CAK0908302.1"/>
    </source>
</evidence>
<accession>A0ABN9YC83</accession>
<comment type="caution">
    <text evidence="2">The sequence shown here is derived from an EMBL/GenBank/DDBJ whole genome shotgun (WGS) entry which is preliminary data.</text>
</comment>
<keyword evidence="3" id="KW-1185">Reference proteome</keyword>